<keyword evidence="3" id="KW-1185">Reference proteome</keyword>
<dbReference type="KEGG" id="els:105021534"/>
<organism evidence="2 3">
    <name type="scientific">Esox lucius</name>
    <name type="common">Northern pike</name>
    <dbReference type="NCBI Taxonomy" id="8010"/>
    <lineage>
        <taxon>Eukaryota</taxon>
        <taxon>Metazoa</taxon>
        <taxon>Chordata</taxon>
        <taxon>Craniata</taxon>
        <taxon>Vertebrata</taxon>
        <taxon>Euteleostomi</taxon>
        <taxon>Actinopterygii</taxon>
        <taxon>Neopterygii</taxon>
        <taxon>Teleostei</taxon>
        <taxon>Protacanthopterygii</taxon>
        <taxon>Esociformes</taxon>
        <taxon>Esocidae</taxon>
        <taxon>Esox</taxon>
    </lineage>
</organism>
<name>A0AAY5L072_ESOLU</name>
<proteinExistence type="predicted"/>
<reference evidence="2 3" key="1">
    <citation type="submission" date="2020-02" db="EMBL/GenBank/DDBJ databases">
        <title>Esox lucius (northern pike) genome, fEsoLuc1, primary haplotype.</title>
        <authorList>
            <person name="Myers G."/>
            <person name="Karagic N."/>
            <person name="Meyer A."/>
            <person name="Pippel M."/>
            <person name="Reichard M."/>
            <person name="Winkler S."/>
            <person name="Tracey A."/>
            <person name="Sims Y."/>
            <person name="Howe K."/>
            <person name="Rhie A."/>
            <person name="Formenti G."/>
            <person name="Durbin R."/>
            <person name="Fedrigo O."/>
            <person name="Jarvis E.D."/>
        </authorList>
    </citation>
    <scope>NUCLEOTIDE SEQUENCE [LARGE SCALE GENOMIC DNA]</scope>
</reference>
<dbReference type="AlphaFoldDB" id="A0AAY5L072"/>
<evidence type="ECO:0000313" key="2">
    <source>
        <dbReference type="Ensembl" id="ENSELUP00000092097.1"/>
    </source>
</evidence>
<sequence length="242" mass="27659">MAIIETFNEMGQLTSSGFGIPRPRHGLHLLYWFSHDFITFDNNGNLVALHKPESQAFGFHQFKNRTEFGENRYKLLPNQNFPYYGVGNLNIQGAETLPNYVKQNYCRYSDKSNMDRIIISLPSGSVVDEVYVTQHDDMKTFDREKTYRISKGLVKMIRDMKLAELLQQTGYLDSMQVTLRTTVNSSERSNRVAAASLQPEPVTEHVIHMPDESTALSDLSDSRPKRGISNHPRPARKCCVIL</sequence>
<reference evidence="2" key="2">
    <citation type="submission" date="2025-08" db="UniProtKB">
        <authorList>
            <consortium name="Ensembl"/>
        </authorList>
    </citation>
    <scope>IDENTIFICATION</scope>
</reference>
<reference evidence="2" key="3">
    <citation type="submission" date="2025-09" db="UniProtKB">
        <authorList>
            <consortium name="Ensembl"/>
        </authorList>
    </citation>
    <scope>IDENTIFICATION</scope>
</reference>
<protein>
    <submittedName>
        <fullName evidence="2">Uncharacterized protein</fullName>
    </submittedName>
</protein>
<dbReference type="Ensembl" id="ENSELUT00000095692.1">
    <property type="protein sequence ID" value="ENSELUP00000092097.1"/>
    <property type="gene ID" value="ENSELUG00000035536.1"/>
</dbReference>
<evidence type="ECO:0000313" key="3">
    <source>
        <dbReference type="Proteomes" id="UP000265140"/>
    </source>
</evidence>
<dbReference type="GeneTree" id="ENSGT00730000111690"/>
<feature type="region of interest" description="Disordered" evidence="1">
    <location>
        <begin position="213"/>
        <end position="235"/>
    </location>
</feature>
<accession>A0AAY5L072</accession>
<dbReference type="PANTHER" id="PTHR38706:SF2">
    <property type="match status" value="1"/>
</dbReference>
<feature type="compositionally biased region" description="Basic residues" evidence="1">
    <location>
        <begin position="225"/>
        <end position="235"/>
    </location>
</feature>
<evidence type="ECO:0000256" key="1">
    <source>
        <dbReference type="SAM" id="MobiDB-lite"/>
    </source>
</evidence>
<dbReference type="RefSeq" id="XP_010887587.2">
    <property type="nucleotide sequence ID" value="XM_010889285.3"/>
</dbReference>
<dbReference type="PANTHER" id="PTHR38706">
    <property type="entry name" value="SI:CH211-198C19.1-RELATED"/>
    <property type="match status" value="1"/>
</dbReference>
<dbReference type="GeneID" id="105021534"/>
<dbReference type="Proteomes" id="UP000265140">
    <property type="component" value="Chromosome 9"/>
</dbReference>